<gene>
    <name evidence="2" type="primary">OSJNBa0075A22.26</name>
</gene>
<evidence type="ECO:0000313" key="2">
    <source>
        <dbReference type="EMBL" id="AAP50981.1"/>
    </source>
</evidence>
<accession>Q10FT6</accession>
<feature type="compositionally biased region" description="Basic residues" evidence="1">
    <location>
        <begin position="83"/>
        <end position="100"/>
    </location>
</feature>
<reference evidence="3" key="1">
    <citation type="journal article" date="2005" name="Nature">
        <title>The map-based sequence of the rice genome.</title>
        <authorList>
            <consortium name="International rice genome sequencing project (IRGSP)"/>
            <person name="Matsumoto T."/>
            <person name="Wu J."/>
            <person name="Kanamori H."/>
            <person name="Katayose Y."/>
            <person name="Fujisawa M."/>
            <person name="Namiki N."/>
            <person name="Mizuno H."/>
            <person name="Yamamoto K."/>
            <person name="Antonio B.A."/>
            <person name="Baba T."/>
            <person name="Sakata K."/>
            <person name="Nagamura Y."/>
            <person name="Aoki H."/>
            <person name="Arikawa K."/>
            <person name="Arita K."/>
            <person name="Bito T."/>
            <person name="Chiden Y."/>
            <person name="Fujitsuka N."/>
            <person name="Fukunaka R."/>
            <person name="Hamada M."/>
            <person name="Harada C."/>
            <person name="Hayashi A."/>
            <person name="Hijishita S."/>
            <person name="Honda M."/>
            <person name="Hosokawa S."/>
            <person name="Ichikawa Y."/>
            <person name="Idonuma A."/>
            <person name="Iijima M."/>
            <person name="Ikeda M."/>
            <person name="Ikeno M."/>
            <person name="Ito K."/>
            <person name="Ito S."/>
            <person name="Ito T."/>
            <person name="Ito Y."/>
            <person name="Ito Y."/>
            <person name="Iwabuchi A."/>
            <person name="Kamiya K."/>
            <person name="Karasawa W."/>
            <person name="Kurita K."/>
            <person name="Katagiri S."/>
            <person name="Kikuta A."/>
            <person name="Kobayashi H."/>
            <person name="Kobayashi N."/>
            <person name="Machita K."/>
            <person name="Maehara T."/>
            <person name="Masukawa M."/>
            <person name="Mizubayashi T."/>
            <person name="Mukai Y."/>
            <person name="Nagasaki H."/>
            <person name="Nagata Y."/>
            <person name="Naito S."/>
            <person name="Nakashima M."/>
            <person name="Nakama Y."/>
            <person name="Nakamichi Y."/>
            <person name="Nakamura M."/>
            <person name="Meguro A."/>
            <person name="Negishi M."/>
            <person name="Ohta I."/>
            <person name="Ohta T."/>
            <person name="Okamoto M."/>
            <person name="Ono N."/>
            <person name="Saji S."/>
            <person name="Sakaguchi M."/>
            <person name="Sakai K."/>
            <person name="Shibata M."/>
            <person name="Shimokawa T."/>
            <person name="Song J."/>
            <person name="Takazaki Y."/>
            <person name="Terasawa K."/>
            <person name="Tsugane M."/>
            <person name="Tsuji K."/>
            <person name="Ueda S."/>
            <person name="Waki K."/>
            <person name="Yamagata H."/>
            <person name="Yamamoto M."/>
            <person name="Yamamoto S."/>
            <person name="Yamane H."/>
            <person name="Yoshiki S."/>
            <person name="Yoshihara R."/>
            <person name="Yukawa K."/>
            <person name="Zhong H."/>
            <person name="Yano M."/>
            <person name="Yuan Q."/>
            <person name="Ouyang S."/>
            <person name="Liu J."/>
            <person name="Jones K.M."/>
            <person name="Gansberger K."/>
            <person name="Moffat K."/>
            <person name="Hill J."/>
            <person name="Bera J."/>
            <person name="Fadrosh D."/>
            <person name="Jin S."/>
            <person name="Johri S."/>
            <person name="Kim M."/>
            <person name="Overton L."/>
            <person name="Reardon M."/>
            <person name="Tsitrin T."/>
            <person name="Vuong H."/>
            <person name="Weaver B."/>
            <person name="Ciecko A."/>
            <person name="Tallon L."/>
            <person name="Jackson J."/>
            <person name="Pai G."/>
            <person name="Aken S.V."/>
            <person name="Utterback T."/>
            <person name="Reidmuller S."/>
            <person name="Feldblyum T."/>
            <person name="Hsiao J."/>
            <person name="Zismann V."/>
            <person name="Iobst S."/>
            <person name="de Vazeille A.R."/>
            <person name="Buell C.R."/>
            <person name="Ying K."/>
            <person name="Li Y."/>
            <person name="Lu T."/>
            <person name="Huang Y."/>
            <person name="Zhao Q."/>
            <person name="Feng Q."/>
            <person name="Zhang L."/>
            <person name="Zhu J."/>
            <person name="Weng Q."/>
            <person name="Mu J."/>
            <person name="Lu Y."/>
            <person name="Fan D."/>
            <person name="Liu Y."/>
            <person name="Guan J."/>
            <person name="Zhang Y."/>
            <person name="Yu S."/>
            <person name="Liu X."/>
            <person name="Zhang Y."/>
            <person name="Hong G."/>
            <person name="Han B."/>
            <person name="Choisne N."/>
            <person name="Demange N."/>
            <person name="Orjeda G."/>
            <person name="Samain S."/>
            <person name="Cattolico L."/>
            <person name="Pelletier E."/>
            <person name="Couloux A."/>
            <person name="Segurens B."/>
            <person name="Wincker P."/>
            <person name="D'Hont A."/>
            <person name="Scarpelli C."/>
            <person name="Weissenbach J."/>
            <person name="Salanoubat M."/>
            <person name="Quetier F."/>
            <person name="Yu Y."/>
            <person name="Kim H.R."/>
            <person name="Rambo T."/>
            <person name="Currie J."/>
            <person name="Collura K."/>
            <person name="Luo M."/>
            <person name="Yang T."/>
            <person name="Ammiraju J.S.S."/>
            <person name="Engler F."/>
            <person name="Soderlund C."/>
            <person name="Wing R.A."/>
            <person name="Palmer L.E."/>
            <person name="de la Bastide M."/>
            <person name="Spiegel L."/>
            <person name="Nascimento L."/>
            <person name="Zutavern T."/>
            <person name="O'Shaughnessy A."/>
            <person name="Dike S."/>
            <person name="Dedhia N."/>
            <person name="Preston R."/>
            <person name="Balija V."/>
            <person name="McCombie W.R."/>
            <person name="Chow T."/>
            <person name="Chen H."/>
            <person name="Chung M."/>
            <person name="Chen C."/>
            <person name="Shaw J."/>
            <person name="Wu H."/>
            <person name="Hsiao K."/>
            <person name="Chao Y."/>
            <person name="Chu M."/>
            <person name="Cheng C."/>
            <person name="Hour A."/>
            <person name="Lee P."/>
            <person name="Lin S."/>
            <person name="Lin Y."/>
            <person name="Liou J."/>
            <person name="Liu S."/>
            <person name="Hsing Y."/>
            <person name="Raghuvanshi S."/>
            <person name="Mohanty A."/>
            <person name="Bharti A.K."/>
            <person name="Gaur A."/>
            <person name="Gupta V."/>
            <person name="Kumar D."/>
            <person name="Ravi V."/>
            <person name="Vij S."/>
            <person name="Kapur A."/>
            <person name="Khurana P."/>
            <person name="Khurana P."/>
            <person name="Khurana J.P."/>
            <person name="Tyagi A.K."/>
            <person name="Gaikwad K."/>
            <person name="Singh A."/>
            <person name="Dalal V."/>
            <person name="Srivastava S."/>
            <person name="Dixit A."/>
            <person name="Pal A.K."/>
            <person name="Ghazi I.A."/>
            <person name="Yadav M."/>
            <person name="Pandit A."/>
            <person name="Bhargava A."/>
            <person name="Sureshbabu K."/>
            <person name="Batra K."/>
            <person name="Sharma T.R."/>
            <person name="Mohapatra T."/>
            <person name="Singh N.K."/>
            <person name="Messing J."/>
            <person name="Nelson A.B."/>
            <person name="Fuks G."/>
            <person name="Kavchok S."/>
            <person name="Keizer G."/>
            <person name="Linton E."/>
            <person name="Llaca V."/>
            <person name="Song R."/>
            <person name="Tanyolac B."/>
            <person name="Young S."/>
            <person name="Ho-Il K."/>
            <person name="Hahn J.H."/>
            <person name="Sangsakoo G."/>
            <person name="Vanavichit A."/>
            <person name="de Mattos Luiz.A.T."/>
            <person name="Zimmer P.D."/>
            <person name="Malone G."/>
            <person name="Dellagostin O."/>
            <person name="de Oliveira A.C."/>
            <person name="Bevan M."/>
            <person name="Bancroft I."/>
            <person name="Minx P."/>
            <person name="Cordum H."/>
            <person name="Wilson R."/>
            <person name="Cheng Z."/>
            <person name="Jin W."/>
            <person name="Jiang J."/>
            <person name="Leong S.A."/>
            <person name="Iwama H."/>
            <person name="Gojobori T."/>
            <person name="Itoh T."/>
            <person name="Niimura Y."/>
            <person name="Fujii Y."/>
            <person name="Habara T."/>
            <person name="Sakai H."/>
            <person name="Sato Y."/>
            <person name="Wilson G."/>
            <person name="Kumar K."/>
            <person name="McCouch S."/>
            <person name="Juretic N."/>
            <person name="Hoen D."/>
            <person name="Wright S."/>
            <person name="Bruskiewich R."/>
            <person name="Bureau T."/>
            <person name="Miyao A."/>
            <person name="Hirochika H."/>
            <person name="Nishikawa T."/>
            <person name="Kadowaki K."/>
            <person name="Sugiura M."/>
            <person name="Burr B."/>
            <person name="Sasaki T."/>
        </authorList>
    </citation>
    <scope>NUCLEOTIDE SEQUENCE [LARGE SCALE GENOMIC DNA]</scope>
    <source>
        <strain evidence="3">cv. Nipponbare</strain>
    </source>
</reference>
<reference evidence="3" key="2">
    <citation type="journal article" date="2008" name="Nucleic Acids Res.">
        <title>The rice annotation project database (RAP-DB): 2008 update.</title>
        <authorList>
            <consortium name="The rice annotation project (RAP)"/>
        </authorList>
    </citation>
    <scope>GENOME REANNOTATION</scope>
    <source>
        <strain evidence="3">cv. Nipponbare</strain>
    </source>
</reference>
<dbReference type="Proteomes" id="UP000000763">
    <property type="component" value="Chromosome 3"/>
</dbReference>
<dbReference type="AlphaFoldDB" id="Q10FT6"/>
<name>Q10FT6_ORYSJ</name>
<feature type="compositionally biased region" description="Acidic residues" evidence="1">
    <location>
        <begin position="60"/>
        <end position="72"/>
    </location>
</feature>
<feature type="region of interest" description="Disordered" evidence="1">
    <location>
        <begin position="60"/>
        <end position="107"/>
    </location>
</feature>
<organism evidence="2 3">
    <name type="scientific">Oryza sativa subsp. japonica</name>
    <name type="common">Rice</name>
    <dbReference type="NCBI Taxonomy" id="39947"/>
    <lineage>
        <taxon>Eukaryota</taxon>
        <taxon>Viridiplantae</taxon>
        <taxon>Streptophyta</taxon>
        <taxon>Embryophyta</taxon>
        <taxon>Tracheophyta</taxon>
        <taxon>Spermatophyta</taxon>
        <taxon>Magnoliopsida</taxon>
        <taxon>Liliopsida</taxon>
        <taxon>Poales</taxon>
        <taxon>Poaceae</taxon>
        <taxon>BOP clade</taxon>
        <taxon>Oryzoideae</taxon>
        <taxon>Oryzeae</taxon>
        <taxon>Oryzinae</taxon>
        <taxon>Oryza</taxon>
        <taxon>Oryza sativa</taxon>
    </lineage>
</organism>
<proteinExistence type="predicted"/>
<sequence>MARRGSRRRWGFGEASQHLATVSLASTAAMAQSEILLGSMLQDDIAFDADLGVVGEVGDDYKEEEDDEEEEMGGGWQPDGPAHRSRRHSRSSFCHRRHFSSYRPPPL</sequence>
<dbReference type="EMBL" id="AC133859">
    <property type="protein sequence ID" value="AAP50981.1"/>
    <property type="molecule type" value="Genomic_DNA"/>
</dbReference>
<protein>
    <submittedName>
        <fullName evidence="2">Uncharacterized protein</fullName>
    </submittedName>
</protein>
<evidence type="ECO:0000313" key="3">
    <source>
        <dbReference type="Proteomes" id="UP000000763"/>
    </source>
</evidence>
<evidence type="ECO:0000256" key="1">
    <source>
        <dbReference type="SAM" id="MobiDB-lite"/>
    </source>
</evidence>